<organism evidence="2 3">
    <name type="scientific">Ceratopteris richardii</name>
    <name type="common">Triangle waterfern</name>
    <dbReference type="NCBI Taxonomy" id="49495"/>
    <lineage>
        <taxon>Eukaryota</taxon>
        <taxon>Viridiplantae</taxon>
        <taxon>Streptophyta</taxon>
        <taxon>Embryophyta</taxon>
        <taxon>Tracheophyta</taxon>
        <taxon>Polypodiopsida</taxon>
        <taxon>Polypodiidae</taxon>
        <taxon>Polypodiales</taxon>
        <taxon>Pteridineae</taxon>
        <taxon>Pteridaceae</taxon>
        <taxon>Parkerioideae</taxon>
        <taxon>Ceratopteris</taxon>
    </lineage>
</organism>
<dbReference type="Proteomes" id="UP000825935">
    <property type="component" value="Chromosome 27"/>
</dbReference>
<feature type="region of interest" description="Disordered" evidence="1">
    <location>
        <begin position="1"/>
        <end position="38"/>
    </location>
</feature>
<dbReference type="EMBL" id="CM035432">
    <property type="protein sequence ID" value="KAH7295474.1"/>
    <property type="molecule type" value="Genomic_DNA"/>
</dbReference>
<evidence type="ECO:0000256" key="1">
    <source>
        <dbReference type="SAM" id="MobiDB-lite"/>
    </source>
</evidence>
<evidence type="ECO:0000313" key="2">
    <source>
        <dbReference type="EMBL" id="KAH7295474.1"/>
    </source>
</evidence>
<keyword evidence="3" id="KW-1185">Reference proteome</keyword>
<accession>A0A8T2RI19</accession>
<name>A0A8T2RI19_CERRI</name>
<dbReference type="AlphaFoldDB" id="A0A8T2RI19"/>
<proteinExistence type="predicted"/>
<comment type="caution">
    <text evidence="2">The sequence shown here is derived from an EMBL/GenBank/DDBJ whole genome shotgun (WGS) entry which is preliminary data.</text>
</comment>
<gene>
    <name evidence="2" type="ORF">KP509_27G050000</name>
</gene>
<protein>
    <submittedName>
        <fullName evidence="2">Uncharacterized protein</fullName>
    </submittedName>
</protein>
<reference evidence="2 3" key="1">
    <citation type="submission" date="2021-08" db="EMBL/GenBank/DDBJ databases">
        <title>WGS assembly of Ceratopteris richardii.</title>
        <authorList>
            <person name="Marchant D.B."/>
            <person name="Chen G."/>
            <person name="Jenkins J."/>
            <person name="Shu S."/>
            <person name="Leebens-Mack J."/>
            <person name="Grimwood J."/>
            <person name="Schmutz J."/>
            <person name="Soltis P."/>
            <person name="Soltis D."/>
            <person name="Chen Z.-H."/>
        </authorList>
    </citation>
    <scope>NUCLEOTIDE SEQUENCE [LARGE SCALE GENOMIC DNA]</scope>
    <source>
        <strain evidence="2">Whitten #5841</strain>
        <tissue evidence="2">Leaf</tissue>
    </source>
</reference>
<sequence>MQYFQEQPHQCSKAERTSSRRKNKRRANELRKGWKTAASEGQLPEGKLPLFLISILNAEEKNVGRRGHLQYLADLVGCLWGLSLSLQSRFQGCA</sequence>
<evidence type="ECO:0000313" key="3">
    <source>
        <dbReference type="Proteomes" id="UP000825935"/>
    </source>
</evidence>
<feature type="compositionally biased region" description="Polar residues" evidence="1">
    <location>
        <begin position="1"/>
        <end position="10"/>
    </location>
</feature>